<dbReference type="EMBL" id="FQ790362">
    <property type="protein sequence ID" value="CCD56770.1"/>
    <property type="molecule type" value="Genomic_DNA"/>
</dbReference>
<gene>
    <name evidence="1" type="ORF">BofuT4_uP140320.1</name>
</gene>
<evidence type="ECO:0000313" key="1">
    <source>
        <dbReference type="EMBL" id="CCD56770.1"/>
    </source>
</evidence>
<dbReference type="Proteomes" id="UP000008177">
    <property type="component" value="Unplaced contigs"/>
</dbReference>
<dbReference type="HOGENOM" id="CLU_3124883_0_0_1"/>
<sequence>MTMTNVKKKLQMMIVMRGVVLAFSWNDIGNRRLDENTPHSWLMSACIYEV</sequence>
<organism evidence="1 2">
    <name type="scientific">Botryotinia fuckeliana (strain T4)</name>
    <name type="common">Noble rot fungus</name>
    <name type="synonym">Botrytis cinerea</name>
    <dbReference type="NCBI Taxonomy" id="999810"/>
    <lineage>
        <taxon>Eukaryota</taxon>
        <taxon>Fungi</taxon>
        <taxon>Dikarya</taxon>
        <taxon>Ascomycota</taxon>
        <taxon>Pezizomycotina</taxon>
        <taxon>Leotiomycetes</taxon>
        <taxon>Helotiales</taxon>
        <taxon>Sclerotiniaceae</taxon>
        <taxon>Botrytis</taxon>
    </lineage>
</organism>
<name>G2YYS2_BOTF4</name>
<dbReference type="InParanoid" id="G2YYS2"/>
<reference evidence="2" key="1">
    <citation type="journal article" date="2011" name="PLoS Genet.">
        <title>Genomic analysis of the necrotrophic fungal pathogens Sclerotinia sclerotiorum and Botrytis cinerea.</title>
        <authorList>
            <person name="Amselem J."/>
            <person name="Cuomo C.A."/>
            <person name="van Kan J.A."/>
            <person name="Viaud M."/>
            <person name="Benito E.P."/>
            <person name="Couloux A."/>
            <person name="Coutinho P.M."/>
            <person name="de Vries R.P."/>
            <person name="Dyer P.S."/>
            <person name="Fillinger S."/>
            <person name="Fournier E."/>
            <person name="Gout L."/>
            <person name="Hahn M."/>
            <person name="Kohn L."/>
            <person name="Lapalu N."/>
            <person name="Plummer K.M."/>
            <person name="Pradier J.M."/>
            <person name="Quevillon E."/>
            <person name="Sharon A."/>
            <person name="Simon A."/>
            <person name="ten Have A."/>
            <person name="Tudzynski B."/>
            <person name="Tudzynski P."/>
            <person name="Wincker P."/>
            <person name="Andrew M."/>
            <person name="Anthouard V."/>
            <person name="Beever R.E."/>
            <person name="Beffa R."/>
            <person name="Benoit I."/>
            <person name="Bouzid O."/>
            <person name="Brault B."/>
            <person name="Chen Z."/>
            <person name="Choquer M."/>
            <person name="Collemare J."/>
            <person name="Cotton P."/>
            <person name="Danchin E.G."/>
            <person name="Da Silva C."/>
            <person name="Gautier A."/>
            <person name="Giraud C."/>
            <person name="Giraud T."/>
            <person name="Gonzalez C."/>
            <person name="Grossetete S."/>
            <person name="Guldener U."/>
            <person name="Henrissat B."/>
            <person name="Howlett B.J."/>
            <person name="Kodira C."/>
            <person name="Kretschmer M."/>
            <person name="Lappartient A."/>
            <person name="Leroch M."/>
            <person name="Levis C."/>
            <person name="Mauceli E."/>
            <person name="Neuveglise C."/>
            <person name="Oeser B."/>
            <person name="Pearson M."/>
            <person name="Poulain J."/>
            <person name="Poussereau N."/>
            <person name="Quesneville H."/>
            <person name="Rascle C."/>
            <person name="Schumacher J."/>
            <person name="Segurens B."/>
            <person name="Sexton A."/>
            <person name="Silva E."/>
            <person name="Sirven C."/>
            <person name="Soanes D.M."/>
            <person name="Talbot N.J."/>
            <person name="Templeton M."/>
            <person name="Yandava C."/>
            <person name="Yarden O."/>
            <person name="Zeng Q."/>
            <person name="Rollins J.A."/>
            <person name="Lebrun M.H."/>
            <person name="Dickman M."/>
        </authorList>
    </citation>
    <scope>NUCLEOTIDE SEQUENCE [LARGE SCALE GENOMIC DNA]</scope>
    <source>
        <strain evidence="2">T4</strain>
    </source>
</reference>
<evidence type="ECO:0000313" key="2">
    <source>
        <dbReference type="Proteomes" id="UP000008177"/>
    </source>
</evidence>
<protein>
    <submittedName>
        <fullName evidence="1">Uncharacterized protein</fullName>
    </submittedName>
</protein>
<proteinExistence type="predicted"/>
<dbReference type="AlphaFoldDB" id="G2YYS2"/>
<accession>G2YYS2</accession>